<evidence type="ECO:0000313" key="1">
    <source>
        <dbReference type="EMBL" id="MPC34712.1"/>
    </source>
</evidence>
<keyword evidence="2" id="KW-1185">Reference proteome</keyword>
<reference evidence="1 2" key="1">
    <citation type="submission" date="2019-05" db="EMBL/GenBank/DDBJ databases">
        <title>Another draft genome of Portunus trituberculatus and its Hox gene families provides insights of decapod evolution.</title>
        <authorList>
            <person name="Jeong J.-H."/>
            <person name="Song I."/>
            <person name="Kim S."/>
            <person name="Choi T."/>
            <person name="Kim D."/>
            <person name="Ryu S."/>
            <person name="Kim W."/>
        </authorList>
    </citation>
    <scope>NUCLEOTIDE SEQUENCE [LARGE SCALE GENOMIC DNA]</scope>
    <source>
        <tissue evidence="1">Muscle</tissue>
    </source>
</reference>
<comment type="caution">
    <text evidence="1">The sequence shown here is derived from an EMBL/GenBank/DDBJ whole genome shotgun (WGS) entry which is preliminary data.</text>
</comment>
<dbReference type="AlphaFoldDB" id="A0A5B7EKH7"/>
<accession>A0A5B7EKH7</accession>
<dbReference type="EMBL" id="VSRR010003110">
    <property type="protein sequence ID" value="MPC34712.1"/>
    <property type="molecule type" value="Genomic_DNA"/>
</dbReference>
<sequence>MGIGVHVLSGTRDQTLRHQEGAGLVFQLVEGFAGGEIQKVNLSLMFRKCRLKDLHIPGCKYHFVAKFDT</sequence>
<name>A0A5B7EKH7_PORTR</name>
<gene>
    <name evidence="1" type="ORF">E2C01_028111</name>
</gene>
<proteinExistence type="predicted"/>
<dbReference type="Proteomes" id="UP000324222">
    <property type="component" value="Unassembled WGS sequence"/>
</dbReference>
<organism evidence="1 2">
    <name type="scientific">Portunus trituberculatus</name>
    <name type="common">Swimming crab</name>
    <name type="synonym">Neptunus trituberculatus</name>
    <dbReference type="NCBI Taxonomy" id="210409"/>
    <lineage>
        <taxon>Eukaryota</taxon>
        <taxon>Metazoa</taxon>
        <taxon>Ecdysozoa</taxon>
        <taxon>Arthropoda</taxon>
        <taxon>Crustacea</taxon>
        <taxon>Multicrustacea</taxon>
        <taxon>Malacostraca</taxon>
        <taxon>Eumalacostraca</taxon>
        <taxon>Eucarida</taxon>
        <taxon>Decapoda</taxon>
        <taxon>Pleocyemata</taxon>
        <taxon>Brachyura</taxon>
        <taxon>Eubrachyura</taxon>
        <taxon>Portunoidea</taxon>
        <taxon>Portunidae</taxon>
        <taxon>Portuninae</taxon>
        <taxon>Portunus</taxon>
    </lineage>
</organism>
<protein>
    <submittedName>
        <fullName evidence="1">Uncharacterized protein</fullName>
    </submittedName>
</protein>
<evidence type="ECO:0000313" key="2">
    <source>
        <dbReference type="Proteomes" id="UP000324222"/>
    </source>
</evidence>